<dbReference type="STRING" id="937218.SAMN06297251_11830"/>
<dbReference type="GO" id="GO:0055130">
    <property type="term" value="P:D-alanine catabolic process"/>
    <property type="evidence" value="ECO:0007669"/>
    <property type="project" value="TreeGrafter"/>
</dbReference>
<dbReference type="InterPro" id="IPR036188">
    <property type="entry name" value="FAD/NAD-bd_sf"/>
</dbReference>
<dbReference type="GO" id="GO:0005737">
    <property type="term" value="C:cytoplasm"/>
    <property type="evidence" value="ECO:0007669"/>
    <property type="project" value="TreeGrafter"/>
</dbReference>
<dbReference type="GO" id="GO:0008718">
    <property type="term" value="F:D-amino-acid dehydrogenase activity"/>
    <property type="evidence" value="ECO:0007669"/>
    <property type="project" value="TreeGrafter"/>
</dbReference>
<evidence type="ECO:0000256" key="2">
    <source>
        <dbReference type="ARBA" id="ARBA00023002"/>
    </source>
</evidence>
<reference evidence="4 5" key="1">
    <citation type="submission" date="2017-04" db="EMBL/GenBank/DDBJ databases">
        <authorList>
            <person name="Afonso C.L."/>
            <person name="Miller P.J."/>
            <person name="Scott M.A."/>
            <person name="Spackman E."/>
            <person name="Goraichik I."/>
            <person name="Dimitrov K.M."/>
            <person name="Suarez D.L."/>
            <person name="Swayne D.E."/>
        </authorList>
    </citation>
    <scope>NUCLEOTIDE SEQUENCE [LARGE SCALE GENOMIC DNA]</scope>
    <source>
        <strain evidence="4 5">CGMCC 1.10972</strain>
    </source>
</reference>
<proteinExistence type="inferred from homology"/>
<dbReference type="AlphaFoldDB" id="A0A1W2DV39"/>
<evidence type="ECO:0000259" key="3">
    <source>
        <dbReference type="Pfam" id="PF01266"/>
    </source>
</evidence>
<evidence type="ECO:0000256" key="1">
    <source>
        <dbReference type="ARBA" id="ARBA00009410"/>
    </source>
</evidence>
<dbReference type="Proteomes" id="UP000192656">
    <property type="component" value="Unassembled WGS sequence"/>
</dbReference>
<name>A0A1W2DV39_9HYPH</name>
<dbReference type="SUPFAM" id="SSF51905">
    <property type="entry name" value="FAD/NAD(P)-binding domain"/>
    <property type="match status" value="1"/>
</dbReference>
<dbReference type="InterPro" id="IPR006076">
    <property type="entry name" value="FAD-dep_OxRdtase"/>
</dbReference>
<dbReference type="EMBL" id="FWXR01000018">
    <property type="protein sequence ID" value="SMD01323.1"/>
    <property type="molecule type" value="Genomic_DNA"/>
</dbReference>
<dbReference type="Gene3D" id="3.50.50.60">
    <property type="entry name" value="FAD/NAD(P)-binding domain"/>
    <property type="match status" value="2"/>
</dbReference>
<sequence length="444" mass="47690">MPIVVNPVQDSAEFPAKVDVVVIGAGIVGTSTAYELARKGVSVALVEKGIVAGEQSGRNWGWVRQQNRDFHELPLAMHSLKRWGEIDAEIGADLGFRRIGCLYASKDADELARWDAWSRKAREMGFYNETLTAAETQERMKGSTTKWVGAIWSPTDGCAEPGMAAPAIATGAKALGASIHQNCAVRGLDIANGAVKGVWTERGLIKAEAVVLAGGAWSSRFLRRHGIDLPVANVEGTALRTTPAPNVVEAGCVTGAGYALRRRLDGSYTIAVPGHGVVNLAPQGILYATKFREMMRAKIGKKLKYRLNGRFFNGPDALGGWDFDKISPFEKIRIMDPAPQKDLVKEAIDSLVADFPVFKGIEVAASWAGLIDTSPDLVPVIANPDAVRGLTLATGFSGHGFALGPGAGRLASEMAMNETPFVEINPFRLSRFFDGSAIKRPEMM</sequence>
<dbReference type="PANTHER" id="PTHR13847">
    <property type="entry name" value="SARCOSINE DEHYDROGENASE-RELATED"/>
    <property type="match status" value="1"/>
</dbReference>
<protein>
    <submittedName>
        <fullName evidence="4">Glycine/D-amino acid oxidase</fullName>
    </submittedName>
</protein>
<feature type="domain" description="FAD dependent oxidoreductase" evidence="3">
    <location>
        <begin position="19"/>
        <end position="414"/>
    </location>
</feature>
<comment type="similarity">
    <text evidence="1">Belongs to the DadA oxidoreductase family.</text>
</comment>
<evidence type="ECO:0000313" key="4">
    <source>
        <dbReference type="EMBL" id="SMD01323.1"/>
    </source>
</evidence>
<organism evidence="4 5">
    <name type="scientific">Fulvimarina manganoxydans</name>
    <dbReference type="NCBI Taxonomy" id="937218"/>
    <lineage>
        <taxon>Bacteria</taxon>
        <taxon>Pseudomonadati</taxon>
        <taxon>Pseudomonadota</taxon>
        <taxon>Alphaproteobacteria</taxon>
        <taxon>Hyphomicrobiales</taxon>
        <taxon>Aurantimonadaceae</taxon>
        <taxon>Fulvimarina</taxon>
    </lineage>
</organism>
<dbReference type="RefSeq" id="WP_084411679.1">
    <property type="nucleotide sequence ID" value="NZ_FWXR01000018.1"/>
</dbReference>
<dbReference type="Pfam" id="PF01266">
    <property type="entry name" value="DAO"/>
    <property type="match status" value="1"/>
</dbReference>
<dbReference type="Gene3D" id="3.30.9.10">
    <property type="entry name" value="D-Amino Acid Oxidase, subunit A, domain 2"/>
    <property type="match status" value="2"/>
</dbReference>
<evidence type="ECO:0000313" key="5">
    <source>
        <dbReference type="Proteomes" id="UP000192656"/>
    </source>
</evidence>
<dbReference type="PANTHER" id="PTHR13847:SF280">
    <property type="entry name" value="D-AMINO ACID DEHYDROGENASE"/>
    <property type="match status" value="1"/>
</dbReference>
<gene>
    <name evidence="4" type="ORF">SAMN06297251_11830</name>
</gene>
<keyword evidence="5" id="KW-1185">Reference proteome</keyword>
<dbReference type="GO" id="GO:0005886">
    <property type="term" value="C:plasma membrane"/>
    <property type="evidence" value="ECO:0007669"/>
    <property type="project" value="TreeGrafter"/>
</dbReference>
<keyword evidence="2" id="KW-0560">Oxidoreductase</keyword>
<accession>A0A1W2DV39</accession>
<dbReference type="OrthoDB" id="9787190at2"/>